<organism evidence="2 3">
    <name type="scientific">Thalictrum thalictroides</name>
    <name type="common">Rue-anemone</name>
    <name type="synonym">Anemone thalictroides</name>
    <dbReference type="NCBI Taxonomy" id="46969"/>
    <lineage>
        <taxon>Eukaryota</taxon>
        <taxon>Viridiplantae</taxon>
        <taxon>Streptophyta</taxon>
        <taxon>Embryophyta</taxon>
        <taxon>Tracheophyta</taxon>
        <taxon>Spermatophyta</taxon>
        <taxon>Magnoliopsida</taxon>
        <taxon>Ranunculales</taxon>
        <taxon>Ranunculaceae</taxon>
        <taxon>Thalictroideae</taxon>
        <taxon>Thalictrum</taxon>
    </lineage>
</organism>
<evidence type="ECO:0000259" key="1">
    <source>
        <dbReference type="Pfam" id="PF25466"/>
    </source>
</evidence>
<evidence type="ECO:0000313" key="2">
    <source>
        <dbReference type="EMBL" id="KAF5179987.1"/>
    </source>
</evidence>
<dbReference type="OrthoDB" id="1825093at2759"/>
<feature type="domain" description="Protein-tyrosine-phosphatase MKP1 C-terminal" evidence="1">
    <location>
        <begin position="59"/>
        <end position="149"/>
    </location>
</feature>
<proteinExistence type="predicted"/>
<dbReference type="Proteomes" id="UP000554482">
    <property type="component" value="Unassembled WGS sequence"/>
</dbReference>
<dbReference type="InterPro" id="IPR057528">
    <property type="entry name" value="MPK1_C"/>
</dbReference>
<evidence type="ECO:0000313" key="3">
    <source>
        <dbReference type="Proteomes" id="UP000554482"/>
    </source>
</evidence>
<dbReference type="EMBL" id="JABWDY010038032">
    <property type="protein sequence ID" value="KAF5179987.1"/>
    <property type="molecule type" value="Genomic_DNA"/>
</dbReference>
<reference evidence="2 3" key="1">
    <citation type="submission" date="2020-06" db="EMBL/GenBank/DDBJ databases">
        <title>Transcriptomic and genomic resources for Thalictrum thalictroides and T. hernandezii: Facilitating candidate gene discovery in an emerging model plant lineage.</title>
        <authorList>
            <person name="Arias T."/>
            <person name="Riano-Pachon D.M."/>
            <person name="Di Stilio V.S."/>
        </authorList>
    </citation>
    <scope>NUCLEOTIDE SEQUENCE [LARGE SCALE GENOMIC DNA]</scope>
    <source>
        <strain evidence="3">cv. WT478/WT964</strain>
        <tissue evidence="2">Leaves</tissue>
    </source>
</reference>
<dbReference type="Pfam" id="PF25466">
    <property type="entry name" value="MPK1_gelsolin_C"/>
    <property type="match status" value="1"/>
</dbReference>
<sequence>MCSPRPRDGLSCNVGLLVETHDELGRSCHLQDSRQVSVSTGSMDNGPKLCNGVQPLVRRWPGLEKISPFGTSDLDSNSAFLFSPPSIGASKRKDGKPFLWIGKFFKHDSSLNQLNNKLNIGEVEEVDWRHIHSDTSSLMGLPKDIPIKVTGSS</sequence>
<protein>
    <recommendedName>
        <fullName evidence="1">Protein-tyrosine-phosphatase MKP1 C-terminal domain-containing protein</fullName>
    </recommendedName>
</protein>
<accession>A0A7J6V5F9</accession>
<dbReference type="AlphaFoldDB" id="A0A7J6V5F9"/>
<keyword evidence="3" id="KW-1185">Reference proteome</keyword>
<name>A0A7J6V5F9_THATH</name>
<gene>
    <name evidence="2" type="ORF">FRX31_030423</name>
</gene>
<comment type="caution">
    <text evidence="2">The sequence shown here is derived from an EMBL/GenBank/DDBJ whole genome shotgun (WGS) entry which is preliminary data.</text>
</comment>